<dbReference type="STRING" id="1629334.Cva_00117"/>
<feature type="domain" description="SH3b" evidence="1">
    <location>
        <begin position="103"/>
        <end position="165"/>
    </location>
</feature>
<dbReference type="EMBL" id="BBVC01000006">
    <property type="protein sequence ID" value="GAO97485.1"/>
    <property type="molecule type" value="Genomic_DNA"/>
</dbReference>
<dbReference type="InterPro" id="IPR010466">
    <property type="entry name" value="DUF1058"/>
</dbReference>
<evidence type="ECO:0000259" key="1">
    <source>
        <dbReference type="SMART" id="SM00287"/>
    </source>
</evidence>
<comment type="caution">
    <text evidence="2">The sequence shown here is derived from an EMBL/GenBank/DDBJ whole genome shotgun (WGS) entry which is preliminary data.</text>
</comment>
<dbReference type="SMART" id="SM00287">
    <property type="entry name" value="SH3b"/>
    <property type="match status" value="2"/>
</dbReference>
<dbReference type="AlphaFoldDB" id="A0A0K8MAG9"/>
<accession>A0A0K8MAG9</accession>
<organism evidence="2 3">
    <name type="scientific">Caedimonas varicaedens</name>
    <dbReference type="NCBI Taxonomy" id="1629334"/>
    <lineage>
        <taxon>Bacteria</taxon>
        <taxon>Pseudomonadati</taxon>
        <taxon>Pseudomonadota</taxon>
        <taxon>Alphaproteobacteria</taxon>
        <taxon>Holosporales</taxon>
        <taxon>Caedimonadaceae</taxon>
        <taxon>Caedimonas</taxon>
    </lineage>
</organism>
<dbReference type="InterPro" id="IPR003646">
    <property type="entry name" value="SH3-like_bac-type"/>
</dbReference>
<protein>
    <submittedName>
        <fullName evidence="2">Bacterial SH3 domain protein</fullName>
    </submittedName>
</protein>
<gene>
    <name evidence="2" type="ORF">Cva_00117</name>
</gene>
<sequence length="171" mass="19734">MASGRRDIRRENQVMRVFLLFLALFFLGHSVFAGKDLPLPRFVSLRSGEVNLRVGPGSEYPIEWILKYEKMPVEIIREFGVWRKIRDFEGIEGWVHQSMLSGARTVMVLEDLVILRKKPENEASGLAKVPAGVVGKLLECKDEWCRLQAEGYKGWLPRTKIWGVYPAEFRK</sequence>
<dbReference type="Proteomes" id="UP000036771">
    <property type="component" value="Unassembled WGS sequence"/>
</dbReference>
<name>A0A0K8MAG9_9PROT</name>
<dbReference type="Gene3D" id="2.30.30.40">
    <property type="entry name" value="SH3 Domains"/>
    <property type="match status" value="1"/>
</dbReference>
<feature type="domain" description="SH3b" evidence="1">
    <location>
        <begin position="40"/>
        <end position="102"/>
    </location>
</feature>
<evidence type="ECO:0000313" key="2">
    <source>
        <dbReference type="EMBL" id="GAO97485.1"/>
    </source>
</evidence>
<evidence type="ECO:0000313" key="3">
    <source>
        <dbReference type="Proteomes" id="UP000036771"/>
    </source>
</evidence>
<reference evidence="2 3" key="1">
    <citation type="submission" date="2015-03" db="EMBL/GenBank/DDBJ databases">
        <title>Caedibacter varicaedens, whole genome shotgun sequence.</title>
        <authorList>
            <person name="Suzuki H."/>
            <person name="Dapper A.L."/>
            <person name="Gibson A.K."/>
            <person name="Jackson C."/>
            <person name="Lee H."/>
            <person name="Pejaver V.R."/>
            <person name="Doak T."/>
            <person name="Lynch M."/>
        </authorList>
    </citation>
    <scope>NUCLEOTIDE SEQUENCE [LARGE SCALE GENOMIC DNA]</scope>
</reference>
<proteinExistence type="predicted"/>
<dbReference type="Pfam" id="PF06347">
    <property type="entry name" value="SH3_4"/>
    <property type="match status" value="2"/>
</dbReference>
<keyword evidence="3" id="KW-1185">Reference proteome</keyword>